<reference evidence="4 5" key="1">
    <citation type="submission" date="2018-10" db="EMBL/GenBank/DDBJ databases">
        <title>Isolation, diversity and antibacterial activity of antinobacteria from the wheat rhizosphere soil.</title>
        <authorList>
            <person name="Sun T."/>
        </authorList>
    </citation>
    <scope>NUCLEOTIDE SEQUENCE [LARGE SCALE GENOMIC DNA]</scope>
    <source>
        <strain evidence="4 5">SJ-23</strain>
    </source>
</reference>
<dbReference type="Proteomes" id="UP000275048">
    <property type="component" value="Unassembled WGS sequence"/>
</dbReference>
<dbReference type="GO" id="GO:0004792">
    <property type="term" value="F:thiosulfate-cyanide sulfurtransferase activity"/>
    <property type="evidence" value="ECO:0007669"/>
    <property type="project" value="InterPro"/>
</dbReference>
<sequence>MPMLIEPAELAARLDAERSGDGSTRTVVLDVRWTLAQPDGSEEYREGHIPGAVYVDLDTELADHDVEGEGRHPLPSEAAFTRAMRRWGLRDGDTVVVADGGGSYASARAWWLLEHAGWADVRILDGALPAWCAAGLPVEQGDVVPEPGDATARFGSLPVVDLDGAASLGLEPADVLLDARAGARYRGEVEPIDPRAGHIPGAVSAPTTDNVGPDGRFLPAAALRERFAALGVDGARTVGSYCGSGVTAAHQIVALRLAGFDGVLYPGSFSQWSNRFELPVATGAEPGGERADAAAHG</sequence>
<proteinExistence type="predicted"/>
<evidence type="ECO:0000259" key="3">
    <source>
        <dbReference type="PROSITE" id="PS50206"/>
    </source>
</evidence>
<dbReference type="CDD" id="cd01448">
    <property type="entry name" value="TST_Repeat_1"/>
    <property type="match status" value="1"/>
</dbReference>
<feature type="domain" description="Rhodanese" evidence="3">
    <location>
        <begin position="170"/>
        <end position="281"/>
    </location>
</feature>
<keyword evidence="5" id="KW-1185">Reference proteome</keyword>
<dbReference type="CDD" id="cd01449">
    <property type="entry name" value="TST_Repeat_2"/>
    <property type="match status" value="1"/>
</dbReference>
<keyword evidence="2" id="KW-0677">Repeat</keyword>
<protein>
    <submittedName>
        <fullName evidence="4">Sulfurtransferase</fullName>
    </submittedName>
</protein>
<accession>A0A3M8AJX3</accession>
<dbReference type="SUPFAM" id="SSF52821">
    <property type="entry name" value="Rhodanese/Cell cycle control phosphatase"/>
    <property type="match status" value="2"/>
</dbReference>
<keyword evidence="1 4" id="KW-0808">Transferase</keyword>
<dbReference type="Pfam" id="PF00581">
    <property type="entry name" value="Rhodanese"/>
    <property type="match status" value="2"/>
</dbReference>
<dbReference type="EMBL" id="RHHB01000003">
    <property type="protein sequence ID" value="RNB51516.1"/>
    <property type="molecule type" value="Genomic_DNA"/>
</dbReference>
<dbReference type="OrthoDB" id="9770030at2"/>
<dbReference type="InterPro" id="IPR045078">
    <property type="entry name" value="TST/MPST-like"/>
</dbReference>
<dbReference type="PROSITE" id="PS50206">
    <property type="entry name" value="RHODANESE_3"/>
    <property type="match status" value="2"/>
</dbReference>
<dbReference type="InterPro" id="IPR001307">
    <property type="entry name" value="Thiosulphate_STrfase_CS"/>
</dbReference>
<evidence type="ECO:0000256" key="2">
    <source>
        <dbReference type="ARBA" id="ARBA00022737"/>
    </source>
</evidence>
<dbReference type="Gene3D" id="3.40.250.10">
    <property type="entry name" value="Rhodanese-like domain"/>
    <property type="match status" value="2"/>
</dbReference>
<evidence type="ECO:0000256" key="1">
    <source>
        <dbReference type="ARBA" id="ARBA00022679"/>
    </source>
</evidence>
<dbReference type="PROSITE" id="PS00380">
    <property type="entry name" value="RHODANESE_1"/>
    <property type="match status" value="1"/>
</dbReference>
<evidence type="ECO:0000313" key="5">
    <source>
        <dbReference type="Proteomes" id="UP000275048"/>
    </source>
</evidence>
<feature type="domain" description="Rhodanese" evidence="3">
    <location>
        <begin position="22"/>
        <end position="140"/>
    </location>
</feature>
<comment type="caution">
    <text evidence="4">The sequence shown here is derived from an EMBL/GenBank/DDBJ whole genome shotgun (WGS) entry which is preliminary data.</text>
</comment>
<dbReference type="PANTHER" id="PTHR11364">
    <property type="entry name" value="THIOSULFATE SULFERTANSFERASE"/>
    <property type="match status" value="1"/>
</dbReference>
<dbReference type="PANTHER" id="PTHR11364:SF27">
    <property type="entry name" value="SULFURTRANSFERASE"/>
    <property type="match status" value="1"/>
</dbReference>
<dbReference type="InterPro" id="IPR036873">
    <property type="entry name" value="Rhodanese-like_dom_sf"/>
</dbReference>
<dbReference type="InterPro" id="IPR001763">
    <property type="entry name" value="Rhodanese-like_dom"/>
</dbReference>
<name>A0A3M8AJX3_9MICO</name>
<dbReference type="RefSeq" id="WP_122935676.1">
    <property type="nucleotide sequence ID" value="NZ_JBHSNT010000003.1"/>
</dbReference>
<organism evidence="4 5">
    <name type="scientific">Agromyces tardus</name>
    <dbReference type="NCBI Taxonomy" id="2583849"/>
    <lineage>
        <taxon>Bacteria</taxon>
        <taxon>Bacillati</taxon>
        <taxon>Actinomycetota</taxon>
        <taxon>Actinomycetes</taxon>
        <taxon>Micrococcales</taxon>
        <taxon>Microbacteriaceae</taxon>
        <taxon>Agromyces</taxon>
    </lineage>
</organism>
<gene>
    <name evidence="4" type="ORF">EDM22_03510</name>
</gene>
<dbReference type="SMART" id="SM00450">
    <property type="entry name" value="RHOD"/>
    <property type="match status" value="2"/>
</dbReference>
<evidence type="ECO:0000313" key="4">
    <source>
        <dbReference type="EMBL" id="RNB51516.1"/>
    </source>
</evidence>
<dbReference type="AlphaFoldDB" id="A0A3M8AJX3"/>